<protein>
    <recommendedName>
        <fullName evidence="9">Protein kinase domain-containing protein</fullName>
    </recommendedName>
</protein>
<organism evidence="10 11">
    <name type="scientific">Symbiochloris irregularis</name>
    <dbReference type="NCBI Taxonomy" id="706552"/>
    <lineage>
        <taxon>Eukaryota</taxon>
        <taxon>Viridiplantae</taxon>
        <taxon>Chlorophyta</taxon>
        <taxon>core chlorophytes</taxon>
        <taxon>Trebouxiophyceae</taxon>
        <taxon>Trebouxiales</taxon>
        <taxon>Trebouxiaceae</taxon>
        <taxon>Symbiochloris</taxon>
    </lineage>
</organism>
<evidence type="ECO:0000256" key="2">
    <source>
        <dbReference type="ARBA" id="ARBA00022679"/>
    </source>
</evidence>
<dbReference type="InterPro" id="IPR000719">
    <property type="entry name" value="Prot_kinase_dom"/>
</dbReference>
<dbReference type="Pfam" id="PF07714">
    <property type="entry name" value="PK_Tyr_Ser-Thr"/>
    <property type="match status" value="1"/>
</dbReference>
<dbReference type="InterPro" id="IPR001245">
    <property type="entry name" value="Ser-Thr/Tyr_kinase_cat_dom"/>
</dbReference>
<dbReference type="PANTHER" id="PTHR47989:SF47">
    <property type="entry name" value="SERINE_THREONINE-PROTEIN KINASE PBL28-RELATED"/>
    <property type="match status" value="1"/>
</dbReference>
<dbReference type="InterPro" id="IPR008271">
    <property type="entry name" value="Ser/Thr_kinase_AS"/>
</dbReference>
<dbReference type="GO" id="GO:0004674">
    <property type="term" value="F:protein serine/threonine kinase activity"/>
    <property type="evidence" value="ECO:0007669"/>
    <property type="project" value="UniProtKB-KW"/>
</dbReference>
<proteinExistence type="inferred from homology"/>
<feature type="binding site" evidence="6">
    <location>
        <position position="98"/>
    </location>
    <ligand>
        <name>ATP</name>
        <dbReference type="ChEBI" id="CHEBI:30616"/>
    </ligand>
</feature>
<keyword evidence="5 6" id="KW-0067">ATP-binding</keyword>
<dbReference type="Proteomes" id="UP001465755">
    <property type="component" value="Unassembled WGS sequence"/>
</dbReference>
<dbReference type="PROSITE" id="PS50011">
    <property type="entry name" value="PROTEIN_KINASE_DOM"/>
    <property type="match status" value="1"/>
</dbReference>
<gene>
    <name evidence="10" type="ORF">WJX73_007461</name>
</gene>
<dbReference type="Gene3D" id="1.10.510.10">
    <property type="entry name" value="Transferase(Phosphotransferase) domain 1"/>
    <property type="match status" value="1"/>
</dbReference>
<dbReference type="PANTHER" id="PTHR47989">
    <property type="entry name" value="OS01G0750732 PROTEIN"/>
    <property type="match status" value="1"/>
</dbReference>
<dbReference type="PROSITE" id="PS00107">
    <property type="entry name" value="PROTEIN_KINASE_ATP"/>
    <property type="match status" value="1"/>
</dbReference>
<feature type="region of interest" description="Disordered" evidence="8">
    <location>
        <begin position="1"/>
        <end position="51"/>
    </location>
</feature>
<evidence type="ECO:0000256" key="5">
    <source>
        <dbReference type="ARBA" id="ARBA00022840"/>
    </source>
</evidence>
<comment type="similarity">
    <text evidence="7">Belongs to the protein kinase superfamily.</text>
</comment>
<keyword evidence="4" id="KW-0418">Kinase</keyword>
<evidence type="ECO:0000313" key="11">
    <source>
        <dbReference type="Proteomes" id="UP001465755"/>
    </source>
</evidence>
<evidence type="ECO:0000256" key="1">
    <source>
        <dbReference type="ARBA" id="ARBA00022527"/>
    </source>
</evidence>
<feature type="domain" description="Protein kinase" evidence="9">
    <location>
        <begin position="70"/>
        <end position="360"/>
    </location>
</feature>
<feature type="compositionally biased region" description="Basic and acidic residues" evidence="8">
    <location>
        <begin position="8"/>
        <end position="20"/>
    </location>
</feature>
<comment type="caution">
    <text evidence="10">The sequence shown here is derived from an EMBL/GenBank/DDBJ whole genome shotgun (WGS) entry which is preliminary data.</text>
</comment>
<accession>A0AAW1PIY9</accession>
<name>A0AAW1PIY9_9CHLO</name>
<dbReference type="AlphaFoldDB" id="A0AAW1PIY9"/>
<keyword evidence="3 6" id="KW-0547">Nucleotide-binding</keyword>
<dbReference type="SUPFAM" id="SSF56112">
    <property type="entry name" value="Protein kinase-like (PK-like)"/>
    <property type="match status" value="1"/>
</dbReference>
<dbReference type="InterPro" id="IPR011009">
    <property type="entry name" value="Kinase-like_dom_sf"/>
</dbReference>
<keyword evidence="11" id="KW-1185">Reference proteome</keyword>
<keyword evidence="1 7" id="KW-0723">Serine/threonine-protein kinase</keyword>
<reference evidence="10 11" key="1">
    <citation type="journal article" date="2024" name="Nat. Commun.">
        <title>Phylogenomics reveals the evolutionary origins of lichenization in chlorophyte algae.</title>
        <authorList>
            <person name="Puginier C."/>
            <person name="Libourel C."/>
            <person name="Otte J."/>
            <person name="Skaloud P."/>
            <person name="Haon M."/>
            <person name="Grisel S."/>
            <person name="Petersen M."/>
            <person name="Berrin J.G."/>
            <person name="Delaux P.M."/>
            <person name="Dal Grande F."/>
            <person name="Keller J."/>
        </authorList>
    </citation>
    <scope>NUCLEOTIDE SEQUENCE [LARGE SCALE GENOMIC DNA]</scope>
    <source>
        <strain evidence="10 11">SAG 2036</strain>
    </source>
</reference>
<evidence type="ECO:0000256" key="4">
    <source>
        <dbReference type="ARBA" id="ARBA00022777"/>
    </source>
</evidence>
<dbReference type="EMBL" id="JALJOQ010000029">
    <property type="protein sequence ID" value="KAK9807957.1"/>
    <property type="molecule type" value="Genomic_DNA"/>
</dbReference>
<evidence type="ECO:0000313" key="10">
    <source>
        <dbReference type="EMBL" id="KAK9807957.1"/>
    </source>
</evidence>
<dbReference type="GO" id="GO:0005524">
    <property type="term" value="F:ATP binding"/>
    <property type="evidence" value="ECO:0007669"/>
    <property type="project" value="UniProtKB-UniRule"/>
</dbReference>
<keyword evidence="2" id="KW-0808">Transferase</keyword>
<dbReference type="InterPro" id="IPR017441">
    <property type="entry name" value="Protein_kinase_ATP_BS"/>
</dbReference>
<dbReference type="SMART" id="SM00220">
    <property type="entry name" value="S_TKc"/>
    <property type="match status" value="1"/>
</dbReference>
<evidence type="ECO:0000256" key="8">
    <source>
        <dbReference type="SAM" id="MobiDB-lite"/>
    </source>
</evidence>
<sequence length="364" mass="39928">MPCFGNGRTKDPHSCEDHRPTCRGPAPQGRLPGPRPAPYVPAQHPRPDQPQRQSLQRFTYGELHAATYGFSERRVVGEGGFGYVYWGRLRSGVHVAVKRLDRRGQQGDREFNVEVDMLTRLHHPNLITLLGVCVEDDHRAAVFQLMHGGCLRGALDAGMATEPVTSTAHFLPRHPLCWTARLNAAVGAAAGLAFLHEEARPSILHRDVKSTNILLDEADCACIGDLGLARSAAVAPHRHGSHAETLNGTFGYLAPEYMLNGQHSHKSDVYAFGVVLLELLTGQQPVDPMRRSAPSLVQHMLPHLCSIDRAQAHLDPVICREPISVPQLVIFLDITAACLLERPQNRPTMTTAAQPQHVTYTAAS</sequence>
<evidence type="ECO:0000259" key="9">
    <source>
        <dbReference type="PROSITE" id="PS50011"/>
    </source>
</evidence>
<evidence type="ECO:0000256" key="6">
    <source>
        <dbReference type="PROSITE-ProRule" id="PRU10141"/>
    </source>
</evidence>
<dbReference type="FunFam" id="3.30.200.20:FF:000162">
    <property type="entry name" value="Adenine nucleotide alpha hydrolase-like domain kinase"/>
    <property type="match status" value="1"/>
</dbReference>
<dbReference type="PROSITE" id="PS00108">
    <property type="entry name" value="PROTEIN_KINASE_ST"/>
    <property type="match status" value="1"/>
</dbReference>
<dbReference type="Gene3D" id="3.30.200.20">
    <property type="entry name" value="Phosphorylase Kinase, domain 1"/>
    <property type="match status" value="1"/>
</dbReference>
<evidence type="ECO:0000256" key="3">
    <source>
        <dbReference type="ARBA" id="ARBA00022741"/>
    </source>
</evidence>
<evidence type="ECO:0000256" key="7">
    <source>
        <dbReference type="RuleBase" id="RU000304"/>
    </source>
</evidence>